<dbReference type="PROSITE" id="PS51097">
    <property type="entry name" value="PTS_EIIA_TYPE_5"/>
    <property type="match status" value="1"/>
</dbReference>
<dbReference type="EMBL" id="LR134406">
    <property type="protein sequence ID" value="VEH70946.1"/>
    <property type="molecule type" value="Genomic_DNA"/>
</dbReference>
<dbReference type="GO" id="GO:0016301">
    <property type="term" value="F:kinase activity"/>
    <property type="evidence" value="ECO:0007669"/>
    <property type="project" value="TreeGrafter"/>
</dbReference>
<reference evidence="2" key="2">
    <citation type="submission" date="2021-03" db="EMBL/GenBank/DDBJ databases">
        <title>Human Oral Microbial Genomes.</title>
        <authorList>
            <person name="Johnston C.D."/>
            <person name="Chen T."/>
            <person name="Dewhirst F.E."/>
        </authorList>
    </citation>
    <scope>NUCLEOTIDE SEQUENCE</scope>
    <source>
        <strain evidence="2">F0714</strain>
    </source>
</reference>
<dbReference type="OrthoDB" id="5113885at2"/>
<dbReference type="Pfam" id="PF03829">
    <property type="entry name" value="PTSIIA_gutA"/>
    <property type="match status" value="1"/>
</dbReference>
<dbReference type="GO" id="GO:0009401">
    <property type="term" value="P:phosphoenolpyruvate-dependent sugar phosphotransferase system"/>
    <property type="evidence" value="ECO:0007669"/>
    <property type="project" value="InterPro"/>
</dbReference>
<accession>A0A3N4D9U9</accession>
<dbReference type="Gene3D" id="2.40.33.40">
    <property type="entry name" value="Phosphotransferase system, glucitol/sorbitol-specific IIA component"/>
    <property type="match status" value="1"/>
</dbReference>
<dbReference type="EMBL" id="CP072385">
    <property type="protein sequence ID" value="QUC11915.1"/>
    <property type="molecule type" value="Genomic_DNA"/>
</dbReference>
<dbReference type="RefSeq" id="WP_014847307.1">
    <property type="nucleotide sequence ID" value="NZ_CAJZDL010000084.1"/>
</dbReference>
<dbReference type="Proteomes" id="UP000677180">
    <property type="component" value="Chromosome"/>
</dbReference>
<dbReference type="PANTHER" id="PTHR40398:SF1">
    <property type="entry name" value="PTS SYSTEM GLUCITOL_SORBITOL-SPECIFIC EIIA COMPONENT"/>
    <property type="match status" value="1"/>
</dbReference>
<keyword evidence="4" id="KW-1185">Reference proteome</keyword>
<protein>
    <submittedName>
        <fullName evidence="2">PTS glucitol/sorbitol transporter subunit IIA</fullName>
    </submittedName>
    <submittedName>
        <fullName evidence="3">PTS system glucitol/sorbitol-specific transporter subunit IIA</fullName>
    </submittedName>
</protein>
<comment type="caution">
    <text evidence="1">Lacks conserved residue(s) required for the propagation of feature annotation.</text>
</comment>
<dbReference type="Proteomes" id="UP000273044">
    <property type="component" value="Chromosome"/>
</dbReference>
<proteinExistence type="predicted"/>
<dbReference type="SUPFAM" id="SSF141530">
    <property type="entry name" value="PTSIIA/GutA-like"/>
    <property type="match status" value="1"/>
</dbReference>
<reference evidence="3 4" key="1">
    <citation type="submission" date="2018-12" db="EMBL/GenBank/DDBJ databases">
        <authorList>
            <consortium name="Pathogen Informatics"/>
        </authorList>
    </citation>
    <scope>NUCLEOTIDE SEQUENCE [LARGE SCALE GENOMIC DNA]</scope>
    <source>
        <strain evidence="3 4">NCTC12967</strain>
    </source>
</reference>
<gene>
    <name evidence="2" type="ORF">J5A53_04265</name>
    <name evidence="3" type="ORF">NCTC12967_02255</name>
</gene>
<sequence length="120" mass="12515">MGYSTTIIEVGPDASDFLAEQMAITFAGNAPEELRSYCFVIDKSELTSPLAVGQPVLIGDQEWRITAIGDVAEKNLGALGHVTLVFDGASEPRLPGALHLSGSHPEPALAAGTRLVIGNA</sequence>
<organism evidence="3 4">
    <name type="scientific">Arachnia propionica</name>
    <dbReference type="NCBI Taxonomy" id="1750"/>
    <lineage>
        <taxon>Bacteria</taxon>
        <taxon>Bacillati</taxon>
        <taxon>Actinomycetota</taxon>
        <taxon>Actinomycetes</taxon>
        <taxon>Propionibacteriales</taxon>
        <taxon>Propionibacteriaceae</taxon>
        <taxon>Arachnia</taxon>
    </lineage>
</organism>
<name>A0A3N4D9U9_9ACTN</name>
<dbReference type="GO" id="GO:0005737">
    <property type="term" value="C:cytoplasm"/>
    <property type="evidence" value="ECO:0007669"/>
    <property type="project" value="InterPro"/>
</dbReference>
<dbReference type="InterPro" id="IPR004716">
    <property type="entry name" value="PTS_IIA_glucitol/sorbitol-sp"/>
</dbReference>
<evidence type="ECO:0000256" key="1">
    <source>
        <dbReference type="PROSITE-ProRule" id="PRU00420"/>
    </source>
</evidence>
<evidence type="ECO:0000313" key="3">
    <source>
        <dbReference type="EMBL" id="VEH70946.1"/>
    </source>
</evidence>
<dbReference type="InterPro" id="IPR036665">
    <property type="entry name" value="PTS_IIA_glucitol/sorbitol_sf"/>
</dbReference>
<evidence type="ECO:0000313" key="2">
    <source>
        <dbReference type="EMBL" id="QUC11915.1"/>
    </source>
</evidence>
<evidence type="ECO:0000313" key="4">
    <source>
        <dbReference type="Proteomes" id="UP000273044"/>
    </source>
</evidence>
<dbReference type="AlphaFoldDB" id="A0A3N4D9U9"/>
<dbReference type="GO" id="GO:0008982">
    <property type="term" value="F:protein-N(PI)-phosphohistidine-sugar phosphotransferase activity"/>
    <property type="evidence" value="ECO:0007669"/>
    <property type="project" value="InterPro"/>
</dbReference>
<dbReference type="PANTHER" id="PTHR40398">
    <property type="entry name" value="PTS SYSTEM GLUCITOL/SORBITOL-SPECIFIC EIIA COMPONENT"/>
    <property type="match status" value="1"/>
</dbReference>
<dbReference type="OMA" id="MLITFKQ"/>
<dbReference type="GeneID" id="64407699"/>